<feature type="transmembrane region" description="Helical" evidence="7">
    <location>
        <begin position="461"/>
        <end position="479"/>
    </location>
</feature>
<proteinExistence type="inferred from homology"/>
<comment type="subcellular location">
    <subcellularLocation>
        <location evidence="1">Membrane</location>
        <topology evidence="1">Multi-pass membrane protein</topology>
    </subcellularLocation>
</comment>
<dbReference type="Pfam" id="PF05277">
    <property type="entry name" value="DUF726"/>
    <property type="match status" value="1"/>
</dbReference>
<feature type="compositionally biased region" description="Low complexity" evidence="6">
    <location>
        <begin position="823"/>
        <end position="835"/>
    </location>
</feature>
<keyword evidence="5 7" id="KW-0472">Membrane</keyword>
<evidence type="ECO:0000256" key="4">
    <source>
        <dbReference type="ARBA" id="ARBA00022989"/>
    </source>
</evidence>
<dbReference type="AlphaFoldDB" id="A0A9P7BTI0"/>
<evidence type="ECO:0000256" key="3">
    <source>
        <dbReference type="ARBA" id="ARBA00022692"/>
    </source>
</evidence>
<dbReference type="PANTHER" id="PTHR17920:SF3">
    <property type="entry name" value="TRANSMEMBRANE AND COILED-COIL DOMAIN-CONTAINING PROTEIN 4"/>
    <property type="match status" value="1"/>
</dbReference>
<keyword evidence="3 7" id="KW-0812">Transmembrane</keyword>
<evidence type="ECO:0000256" key="2">
    <source>
        <dbReference type="ARBA" id="ARBA00009824"/>
    </source>
</evidence>
<dbReference type="OrthoDB" id="277931at2759"/>
<reference evidence="8" key="1">
    <citation type="journal article" date="2020" name="Microb. Genom.">
        <title>Genetic diversity of clinical and environmental Mucorales isolates obtained from an investigation of mucormycosis cases among solid organ transplant recipients.</title>
        <authorList>
            <person name="Nguyen M.H."/>
            <person name="Kaul D."/>
            <person name="Muto C."/>
            <person name="Cheng S.J."/>
            <person name="Richter R.A."/>
            <person name="Bruno V.M."/>
            <person name="Liu G."/>
            <person name="Beyhan S."/>
            <person name="Sundermann A.J."/>
            <person name="Mounaud S."/>
            <person name="Pasculle A.W."/>
            <person name="Nierman W.C."/>
            <person name="Driscoll E."/>
            <person name="Cumbie R."/>
            <person name="Clancy C.J."/>
            <person name="Dupont C.L."/>
        </authorList>
    </citation>
    <scope>NUCLEOTIDE SEQUENCE</scope>
    <source>
        <strain evidence="8">GL11</strain>
    </source>
</reference>
<evidence type="ECO:0000256" key="7">
    <source>
        <dbReference type="SAM" id="Phobius"/>
    </source>
</evidence>
<dbReference type="PANTHER" id="PTHR17920">
    <property type="entry name" value="TRANSMEMBRANE AND COILED-COIL DOMAIN-CONTAINING PROTEIN 4 TMCO4"/>
    <property type="match status" value="1"/>
</dbReference>
<name>A0A9P7BTI0_RHIOR</name>
<protein>
    <recommendedName>
        <fullName evidence="10">DUF726-domain-containing protein</fullName>
    </recommendedName>
</protein>
<dbReference type="InterPro" id="IPR029058">
    <property type="entry name" value="AB_hydrolase_fold"/>
</dbReference>
<feature type="transmembrane region" description="Helical" evidence="7">
    <location>
        <begin position="306"/>
        <end position="339"/>
    </location>
</feature>
<evidence type="ECO:0000256" key="5">
    <source>
        <dbReference type="ARBA" id="ARBA00023136"/>
    </source>
</evidence>
<dbReference type="GO" id="GO:0016020">
    <property type="term" value="C:membrane"/>
    <property type="evidence" value="ECO:0007669"/>
    <property type="project" value="UniProtKB-SubCell"/>
</dbReference>
<comment type="similarity">
    <text evidence="2">Belongs to the TMCO4 family.</text>
</comment>
<accession>A0A9P7BTI0</accession>
<feature type="compositionally biased region" description="Low complexity" evidence="6">
    <location>
        <begin position="726"/>
        <end position="747"/>
    </location>
</feature>
<dbReference type="InterPro" id="IPR007941">
    <property type="entry name" value="DUF726"/>
</dbReference>
<feature type="compositionally biased region" description="Polar residues" evidence="6">
    <location>
        <begin position="696"/>
        <end position="719"/>
    </location>
</feature>
<organism evidence="8 9">
    <name type="scientific">Rhizopus oryzae</name>
    <name type="common">Mucormycosis agent</name>
    <name type="synonym">Rhizopus arrhizus var. delemar</name>
    <dbReference type="NCBI Taxonomy" id="64495"/>
    <lineage>
        <taxon>Eukaryota</taxon>
        <taxon>Fungi</taxon>
        <taxon>Fungi incertae sedis</taxon>
        <taxon>Mucoromycota</taxon>
        <taxon>Mucoromycotina</taxon>
        <taxon>Mucoromycetes</taxon>
        <taxon>Mucorales</taxon>
        <taxon>Mucorineae</taxon>
        <taxon>Rhizopodaceae</taxon>
        <taxon>Rhizopus</taxon>
    </lineage>
</organism>
<feature type="transmembrane region" description="Helical" evidence="7">
    <location>
        <begin position="351"/>
        <end position="373"/>
    </location>
</feature>
<evidence type="ECO:0008006" key="10">
    <source>
        <dbReference type="Google" id="ProtNLM"/>
    </source>
</evidence>
<feature type="region of interest" description="Disordered" evidence="6">
    <location>
        <begin position="696"/>
        <end position="752"/>
    </location>
</feature>
<dbReference type="Proteomes" id="UP000716291">
    <property type="component" value="Unassembled WGS sequence"/>
</dbReference>
<dbReference type="SUPFAM" id="SSF53474">
    <property type="entry name" value="alpha/beta-Hydrolases"/>
    <property type="match status" value="1"/>
</dbReference>
<feature type="region of interest" description="Disordered" evidence="6">
    <location>
        <begin position="280"/>
        <end position="301"/>
    </location>
</feature>
<evidence type="ECO:0000313" key="9">
    <source>
        <dbReference type="Proteomes" id="UP000716291"/>
    </source>
</evidence>
<comment type="caution">
    <text evidence="8">The sequence shown here is derived from an EMBL/GenBank/DDBJ whole genome shotgun (WGS) entry which is preliminary data.</text>
</comment>
<keyword evidence="9" id="KW-1185">Reference proteome</keyword>
<feature type="region of interest" description="Disordered" evidence="6">
    <location>
        <begin position="801"/>
        <end position="835"/>
    </location>
</feature>
<dbReference type="EMBL" id="JAANQT010000476">
    <property type="protein sequence ID" value="KAG1310680.1"/>
    <property type="molecule type" value="Genomic_DNA"/>
</dbReference>
<evidence type="ECO:0000256" key="1">
    <source>
        <dbReference type="ARBA" id="ARBA00004141"/>
    </source>
</evidence>
<feature type="compositionally biased region" description="Basic and acidic residues" evidence="6">
    <location>
        <begin position="286"/>
        <end position="295"/>
    </location>
</feature>
<keyword evidence="4 7" id="KW-1133">Transmembrane helix</keyword>
<evidence type="ECO:0000256" key="6">
    <source>
        <dbReference type="SAM" id="MobiDB-lite"/>
    </source>
</evidence>
<sequence length="903" mass="98435">MSQTHSNEETSFTTERISIESNENNDLIVNSAHQQPLTAELLAEQNELNKVLPKPNAIRAWAADLPEVPDSVQPVLTSSHVYEIDATNTMHETKDVFTETQKVAYIGLCYLTSLEVVHDYQGKDFAMARMSADNWQRKLMRMLYVHMDISGEEIKMIESLSKHSILPTDLVHQFTAQGDTAEVNLDNFFKNSNHNKMEEKVIIDLRWTVMCDLFLICLSTENYDARSRVFVARIASYLSLDWFQVIGFEKRIAEHLLQDAAWETETVNSMATTVTNMTMTNAEGDGSIKSDNERRGRNRQRKKRRYVMVGLATIGGGLILGLSAGLMAPVIAGGIGVILSTVGVTGTAGFLGGTAGIALITGGATVAGGRIGAKGMNRRMKNISTFEFLPVHTEENVNCIVTITGWLPNKNKEETSLPFSTLDNIMGDHYALYWEPEMLEELGSAFKILATEAVTFSIQQALAHTIMGALLAGLSWPLALTKIGYMVDNPWVNALDRSKSAGLVLADVLMNRNLGARPITLVGFSLGARTIFYCLLELARMKAYGLVENVVLFGTPVSASKTQWKECTTVVSGRFVNGYATNDWLLGFLFRTSTVGLGNIAGLRPLSYIEGDRVQNLDCTDLITGHLSYRTSMPKLLKRAGFMVTSEELPMPKEKSGSGTFASFKKSKSNNSIQEESINSSAIDIKNRQVDSIKMANSPSSLSSGKASIQITSKAQSSEPLDFDRTSSSSEAISTGSTSTLPSSSPSSHEKKELTDYDIIADIIANATAAAAASKSGAYSSLSSGKASIAVDPRSRHSINGLLASDRSRSEPISIPIHDSTSKRQSTGSSSSSLKRSTLLFGSGLFGNKKKIEEDPAKKELKDAGVEIKEIKSTLGCLIVPKDVSDPMPQVKLELPQHARLNR</sequence>
<gene>
    <name evidence="8" type="ORF">G6F64_004379</name>
</gene>
<evidence type="ECO:0000313" key="8">
    <source>
        <dbReference type="EMBL" id="KAG1310680.1"/>
    </source>
</evidence>